<evidence type="ECO:0000256" key="21">
    <source>
        <dbReference type="SAM" id="MobiDB-lite"/>
    </source>
</evidence>
<protein>
    <recommendedName>
        <fullName evidence="17">Probable peptidoglycan glycosyltransferase FtsW</fullName>
        <ecNumber evidence="19">2.4.99.28</ecNumber>
    </recommendedName>
    <alternativeName>
        <fullName evidence="18">Cell division protein FtsW</fullName>
    </alternativeName>
    <alternativeName>
        <fullName evidence="15">Cell wall polymerase</fullName>
    </alternativeName>
    <alternativeName>
        <fullName evidence="14">Peptidoglycan polymerase</fullName>
    </alternativeName>
</protein>
<evidence type="ECO:0000256" key="14">
    <source>
        <dbReference type="ARBA" id="ARBA00032370"/>
    </source>
</evidence>
<proteinExistence type="inferred from homology"/>
<feature type="transmembrane region" description="Helical" evidence="22">
    <location>
        <begin position="93"/>
        <end position="110"/>
    </location>
</feature>
<accession>Q5LU64</accession>
<reference evidence="23 24" key="2">
    <citation type="journal article" date="2014" name="Stand. Genomic Sci.">
        <title>An updated genome annotation for the model marine bacterium Ruegeria pomeroyi DSS-3.</title>
        <authorList>
            <person name="Rivers A.R."/>
            <person name="Smith C.B."/>
            <person name="Moran M.A."/>
        </authorList>
    </citation>
    <scope>GENOME REANNOTATION</scope>
    <source>
        <strain evidence="24">ATCC 700808 / DSM 15171 / DSS-3</strain>
    </source>
</reference>
<evidence type="ECO:0000256" key="3">
    <source>
        <dbReference type="ARBA" id="ARBA00022475"/>
    </source>
</evidence>
<dbReference type="EC" id="2.4.99.28" evidence="19"/>
<dbReference type="GO" id="GO:0005886">
    <property type="term" value="C:plasma membrane"/>
    <property type="evidence" value="ECO:0007669"/>
    <property type="project" value="UniProtKB-SubCell"/>
</dbReference>
<dbReference type="PaxDb" id="246200-SPO1194"/>
<evidence type="ECO:0000256" key="16">
    <source>
        <dbReference type="ARBA" id="ARBA00038053"/>
    </source>
</evidence>
<feature type="transmembrane region" description="Helical" evidence="22">
    <location>
        <begin position="117"/>
        <end position="136"/>
    </location>
</feature>
<keyword evidence="8" id="KW-0133">Cell shape</keyword>
<evidence type="ECO:0000256" key="7">
    <source>
        <dbReference type="ARBA" id="ARBA00022692"/>
    </source>
</evidence>
<comment type="pathway">
    <text evidence="2">Cell wall biogenesis; peptidoglycan biosynthesis.</text>
</comment>
<evidence type="ECO:0000256" key="6">
    <source>
        <dbReference type="ARBA" id="ARBA00022679"/>
    </source>
</evidence>
<evidence type="ECO:0000256" key="11">
    <source>
        <dbReference type="ARBA" id="ARBA00023136"/>
    </source>
</evidence>
<evidence type="ECO:0000256" key="13">
    <source>
        <dbReference type="ARBA" id="ARBA00023316"/>
    </source>
</evidence>
<sequence>MHQIRRKPGTKTPNRGANEAASGSGVMTEMVYGAVPERGGEPILPKWWRTLDKWSMSCVLILFGIGLLLGLAASPPLAARNGFDPFHYVQRQAFFGGLAIVAMLLTSMMSPVLVRRLAVLGFLGAFVALALLPIFGTDFGKGAVRWYSLGFASVQPSEFLKPGFMVVAAWLFAASQEINGPPGRLWSFALCVAIVLMLVMQPDFGQACLVLFGWGVMYFVAGAPMLLLMAMAGVVVLGGMVAYSSSEHFARRIDGFLNPDVDPTTQLGYATNAIREGGLFGVGVGEGQVKWSLPDAHTDFIIAVAAEEYGLVLVLIIIALYASIVVRSLLRLMRERDMFLRLAGTGLACTFGVQAMINMGVAVRLLPAKGMTLPFVSYGGSSLIAGGIAVGMLLCFTRTRPQGELGDLLRGRG</sequence>
<evidence type="ECO:0000256" key="10">
    <source>
        <dbReference type="ARBA" id="ARBA00022989"/>
    </source>
</evidence>
<dbReference type="HOGENOM" id="CLU_029243_1_1_5"/>
<dbReference type="InterPro" id="IPR001182">
    <property type="entry name" value="FtsW/RodA"/>
</dbReference>
<reference evidence="23 24" key="1">
    <citation type="journal article" date="2004" name="Nature">
        <title>Genome sequence of Silicibacter pomeroyi reveals adaptations to the marine environment.</title>
        <authorList>
            <person name="Moran M.A."/>
            <person name="Buchan A."/>
            <person name="Gonzalez J.M."/>
            <person name="Heidelberg J.F."/>
            <person name="Whitman W.B."/>
            <person name="Kiene R.P."/>
            <person name="Henriksen J.R."/>
            <person name="King G.M."/>
            <person name="Belas R."/>
            <person name="Fuqua C."/>
            <person name="Brinkac L."/>
            <person name="Lewis M."/>
            <person name="Johri S."/>
            <person name="Weaver B."/>
            <person name="Pai G."/>
            <person name="Eisen J.A."/>
            <person name="Rahe E."/>
            <person name="Sheldon W.M."/>
            <person name="Ye W."/>
            <person name="Miller T.R."/>
            <person name="Carlton J."/>
            <person name="Rasko D.A."/>
            <person name="Paulsen I.T."/>
            <person name="Ren Q."/>
            <person name="Daugherty S.C."/>
            <person name="Deboy R.T."/>
            <person name="Dodson R.J."/>
            <person name="Durkin A.S."/>
            <person name="Madupu R."/>
            <person name="Nelson W.C."/>
            <person name="Sullivan S.A."/>
            <person name="Rosovitz M.J."/>
            <person name="Haft D.H."/>
            <person name="Selengut J."/>
            <person name="Ward N."/>
        </authorList>
    </citation>
    <scope>NUCLEOTIDE SEQUENCE [LARGE SCALE GENOMIC DNA]</scope>
    <source>
        <strain evidence="24">ATCC 700808 / DSM 15171 / DSS-3</strain>
    </source>
</reference>
<dbReference type="GO" id="GO:0032153">
    <property type="term" value="C:cell division site"/>
    <property type="evidence" value="ECO:0007669"/>
    <property type="project" value="TreeGrafter"/>
</dbReference>
<comment type="subcellular location">
    <subcellularLocation>
        <location evidence="1">Cell membrane</location>
        <topology evidence="1">Multi-pass membrane protein</topology>
    </subcellularLocation>
</comment>
<comment type="catalytic activity">
    <reaction evidence="20">
        <text>[GlcNAc-(1-&gt;4)-Mur2Ac(oyl-L-Ala-gamma-D-Glu-L-Lys-D-Ala-D-Ala)](n)-di-trans,octa-cis-undecaprenyl diphosphate + beta-D-GlcNAc-(1-&gt;4)-Mur2Ac(oyl-L-Ala-gamma-D-Glu-L-Lys-D-Ala-D-Ala)-di-trans,octa-cis-undecaprenyl diphosphate = [GlcNAc-(1-&gt;4)-Mur2Ac(oyl-L-Ala-gamma-D-Glu-L-Lys-D-Ala-D-Ala)](n+1)-di-trans,octa-cis-undecaprenyl diphosphate + di-trans,octa-cis-undecaprenyl diphosphate + H(+)</text>
        <dbReference type="Rhea" id="RHEA:23708"/>
        <dbReference type="Rhea" id="RHEA-COMP:9602"/>
        <dbReference type="Rhea" id="RHEA-COMP:9603"/>
        <dbReference type="ChEBI" id="CHEBI:15378"/>
        <dbReference type="ChEBI" id="CHEBI:58405"/>
        <dbReference type="ChEBI" id="CHEBI:60033"/>
        <dbReference type="ChEBI" id="CHEBI:78435"/>
        <dbReference type="EC" id="2.4.99.28"/>
    </reaction>
</comment>
<gene>
    <name evidence="23" type="ordered locus">SPO1194</name>
</gene>
<keyword evidence="6" id="KW-0808">Transferase</keyword>
<dbReference type="eggNOG" id="COG0772">
    <property type="taxonomic scope" value="Bacteria"/>
</dbReference>
<keyword evidence="24" id="KW-1185">Reference proteome</keyword>
<dbReference type="EMBL" id="CP000031">
    <property type="protein sequence ID" value="AAV94490.1"/>
    <property type="molecule type" value="Genomic_DNA"/>
</dbReference>
<dbReference type="GO" id="GO:0008360">
    <property type="term" value="P:regulation of cell shape"/>
    <property type="evidence" value="ECO:0007669"/>
    <property type="project" value="UniProtKB-KW"/>
</dbReference>
<dbReference type="GO" id="GO:0051301">
    <property type="term" value="P:cell division"/>
    <property type="evidence" value="ECO:0007669"/>
    <property type="project" value="UniProtKB-KW"/>
</dbReference>
<evidence type="ECO:0000256" key="9">
    <source>
        <dbReference type="ARBA" id="ARBA00022984"/>
    </source>
</evidence>
<dbReference type="PANTHER" id="PTHR30474">
    <property type="entry name" value="CELL CYCLE PROTEIN"/>
    <property type="match status" value="1"/>
</dbReference>
<dbReference type="Pfam" id="PF01098">
    <property type="entry name" value="FTSW_RODA_SPOVE"/>
    <property type="match status" value="1"/>
</dbReference>
<evidence type="ECO:0000256" key="15">
    <source>
        <dbReference type="ARBA" id="ARBA00033270"/>
    </source>
</evidence>
<feature type="transmembrane region" description="Helical" evidence="22">
    <location>
        <begin position="185"/>
        <end position="204"/>
    </location>
</feature>
<keyword evidence="5" id="KW-0328">Glycosyltransferase</keyword>
<evidence type="ECO:0000256" key="8">
    <source>
        <dbReference type="ARBA" id="ARBA00022960"/>
    </source>
</evidence>
<dbReference type="AlphaFoldDB" id="Q5LU64"/>
<dbReference type="NCBIfam" id="TIGR02614">
    <property type="entry name" value="ftsW"/>
    <property type="match status" value="1"/>
</dbReference>
<dbReference type="PANTHER" id="PTHR30474:SF2">
    <property type="entry name" value="PEPTIDOGLYCAN GLYCOSYLTRANSFERASE FTSW-RELATED"/>
    <property type="match status" value="1"/>
</dbReference>
<comment type="similarity">
    <text evidence="16">Belongs to the SEDS family. FtsW subfamily.</text>
</comment>
<evidence type="ECO:0000313" key="23">
    <source>
        <dbReference type="EMBL" id="AAV94490.1"/>
    </source>
</evidence>
<keyword evidence="11 22" id="KW-0472">Membrane</keyword>
<evidence type="ECO:0000256" key="4">
    <source>
        <dbReference type="ARBA" id="ARBA00022618"/>
    </source>
</evidence>
<dbReference type="Proteomes" id="UP000001023">
    <property type="component" value="Chromosome"/>
</dbReference>
<dbReference type="GO" id="GO:0009252">
    <property type="term" value="P:peptidoglycan biosynthetic process"/>
    <property type="evidence" value="ECO:0007669"/>
    <property type="project" value="UniProtKB-KW"/>
</dbReference>
<evidence type="ECO:0000256" key="18">
    <source>
        <dbReference type="ARBA" id="ARBA00041418"/>
    </source>
</evidence>
<dbReference type="GO" id="GO:0071555">
    <property type="term" value="P:cell wall organization"/>
    <property type="evidence" value="ECO:0007669"/>
    <property type="project" value="UniProtKB-KW"/>
</dbReference>
<keyword evidence="9" id="KW-0573">Peptidoglycan synthesis</keyword>
<dbReference type="InterPro" id="IPR013437">
    <property type="entry name" value="FtsW"/>
</dbReference>
<evidence type="ECO:0000256" key="12">
    <source>
        <dbReference type="ARBA" id="ARBA00023306"/>
    </source>
</evidence>
<organism evidence="23 24">
    <name type="scientific">Ruegeria pomeroyi (strain ATCC 700808 / DSM 15171 / DSS-3)</name>
    <name type="common">Silicibacter pomeroyi</name>
    <dbReference type="NCBI Taxonomy" id="246200"/>
    <lineage>
        <taxon>Bacteria</taxon>
        <taxon>Pseudomonadati</taxon>
        <taxon>Pseudomonadota</taxon>
        <taxon>Alphaproteobacteria</taxon>
        <taxon>Rhodobacterales</taxon>
        <taxon>Roseobacteraceae</taxon>
        <taxon>Ruegeria</taxon>
    </lineage>
</organism>
<dbReference type="GO" id="GO:0008955">
    <property type="term" value="F:peptidoglycan glycosyltransferase activity"/>
    <property type="evidence" value="ECO:0007669"/>
    <property type="project" value="UniProtKB-EC"/>
</dbReference>
<evidence type="ECO:0000256" key="2">
    <source>
        <dbReference type="ARBA" id="ARBA00004752"/>
    </source>
</evidence>
<feature type="transmembrane region" description="Helical" evidence="22">
    <location>
        <begin position="54"/>
        <end position="73"/>
    </location>
</feature>
<keyword evidence="3" id="KW-1003">Cell membrane</keyword>
<keyword evidence="4 23" id="KW-0132">Cell division</keyword>
<feature type="region of interest" description="Disordered" evidence="21">
    <location>
        <begin position="1"/>
        <end position="22"/>
    </location>
</feature>
<dbReference type="KEGG" id="sil:SPO1194"/>
<evidence type="ECO:0000256" key="19">
    <source>
        <dbReference type="ARBA" id="ARBA00044770"/>
    </source>
</evidence>
<dbReference type="STRING" id="246200.SPO1194"/>
<dbReference type="GO" id="GO:0015648">
    <property type="term" value="F:lipid-linked peptidoglycan transporter activity"/>
    <property type="evidence" value="ECO:0007669"/>
    <property type="project" value="TreeGrafter"/>
</dbReference>
<evidence type="ECO:0000256" key="1">
    <source>
        <dbReference type="ARBA" id="ARBA00004651"/>
    </source>
</evidence>
<keyword evidence="13" id="KW-0961">Cell wall biogenesis/degradation</keyword>
<feature type="transmembrane region" description="Helical" evidence="22">
    <location>
        <begin position="216"/>
        <end position="243"/>
    </location>
</feature>
<evidence type="ECO:0000256" key="17">
    <source>
        <dbReference type="ARBA" id="ARBA00041185"/>
    </source>
</evidence>
<evidence type="ECO:0000256" key="22">
    <source>
        <dbReference type="SAM" id="Phobius"/>
    </source>
</evidence>
<keyword evidence="7 22" id="KW-0812">Transmembrane</keyword>
<feature type="transmembrane region" description="Helical" evidence="22">
    <location>
        <begin position="309"/>
        <end position="330"/>
    </location>
</feature>
<keyword evidence="10 22" id="KW-1133">Transmembrane helix</keyword>
<feature type="transmembrane region" description="Helical" evidence="22">
    <location>
        <begin position="375"/>
        <end position="396"/>
    </location>
</feature>
<keyword evidence="12" id="KW-0131">Cell cycle</keyword>
<evidence type="ECO:0000256" key="20">
    <source>
        <dbReference type="ARBA" id="ARBA00049902"/>
    </source>
</evidence>
<name>Q5LU64_RUEPO</name>
<evidence type="ECO:0000313" key="24">
    <source>
        <dbReference type="Proteomes" id="UP000001023"/>
    </source>
</evidence>
<feature type="transmembrane region" description="Helical" evidence="22">
    <location>
        <begin position="342"/>
        <end position="363"/>
    </location>
</feature>
<evidence type="ECO:0000256" key="5">
    <source>
        <dbReference type="ARBA" id="ARBA00022676"/>
    </source>
</evidence>